<dbReference type="GO" id="GO:0046872">
    <property type="term" value="F:metal ion binding"/>
    <property type="evidence" value="ECO:0007669"/>
    <property type="project" value="UniProtKB-KW"/>
</dbReference>
<dbReference type="FunFam" id="3.40.120.10:FF:000001">
    <property type="entry name" value="Phosphoglucosamine mutase"/>
    <property type="match status" value="1"/>
</dbReference>
<keyword evidence="3" id="KW-0597">Phosphoprotein</keyword>
<evidence type="ECO:0000259" key="7">
    <source>
        <dbReference type="Pfam" id="PF02878"/>
    </source>
</evidence>
<evidence type="ECO:0000256" key="5">
    <source>
        <dbReference type="ARBA" id="ARBA00022842"/>
    </source>
</evidence>
<dbReference type="GO" id="GO:0006048">
    <property type="term" value="P:UDP-N-acetylglucosamine biosynthetic process"/>
    <property type="evidence" value="ECO:0007669"/>
    <property type="project" value="TreeGrafter"/>
</dbReference>
<reference evidence="8" key="1">
    <citation type="submission" date="2018-05" db="EMBL/GenBank/DDBJ databases">
        <authorList>
            <person name="Lanie J.A."/>
            <person name="Ng W.-L."/>
            <person name="Kazmierczak K.M."/>
            <person name="Andrzejewski T.M."/>
            <person name="Davidsen T.M."/>
            <person name="Wayne K.J."/>
            <person name="Tettelin H."/>
            <person name="Glass J.I."/>
            <person name="Rusch D."/>
            <person name="Podicherti R."/>
            <person name="Tsui H.-C.T."/>
            <person name="Winkler M.E."/>
        </authorList>
    </citation>
    <scope>NUCLEOTIDE SEQUENCE</scope>
</reference>
<evidence type="ECO:0000256" key="1">
    <source>
        <dbReference type="ARBA" id="ARBA00001946"/>
    </source>
</evidence>
<evidence type="ECO:0000256" key="6">
    <source>
        <dbReference type="ARBA" id="ARBA00023235"/>
    </source>
</evidence>
<dbReference type="PANTHER" id="PTHR42946:SF1">
    <property type="entry name" value="PHOSPHOGLUCOMUTASE (ALPHA-D-GLUCOSE-1,6-BISPHOSPHATE-DEPENDENT)"/>
    <property type="match status" value="1"/>
</dbReference>
<feature type="domain" description="Alpha-D-phosphohexomutase alpha/beta/alpha" evidence="7">
    <location>
        <begin position="9"/>
        <end position="140"/>
    </location>
</feature>
<dbReference type="AlphaFoldDB" id="A0A382YVW3"/>
<evidence type="ECO:0000256" key="3">
    <source>
        <dbReference type="ARBA" id="ARBA00022553"/>
    </source>
</evidence>
<sequence length="234" mass="25272">MTESDHRAKLFGTDGIRGIANMEPMTVETCVRLGRSAAHVFKDGTHRHRILIGKDTRLSGYMLENALVAGICSMGVDVLLVGPLPTPGIAYVTRSLRADAGIVISASHNSYQDNGIKFFSRDGFKLGDDTEHEIEQLTFTGRIDDIRPTASEVGKATRIDDAGARYIEHVKRSFPNGMTLEGMKIVVDCAHGAAYKVGPWVFKELGAQTINIGVEPNGRNINVGVGSLHPEVAA</sequence>
<dbReference type="PANTHER" id="PTHR42946">
    <property type="entry name" value="PHOSPHOHEXOSE MUTASE"/>
    <property type="match status" value="1"/>
</dbReference>
<dbReference type="GO" id="GO:0008966">
    <property type="term" value="F:phosphoglucosamine mutase activity"/>
    <property type="evidence" value="ECO:0007669"/>
    <property type="project" value="TreeGrafter"/>
</dbReference>
<dbReference type="EMBL" id="UINC01178869">
    <property type="protein sequence ID" value="SVD87261.1"/>
    <property type="molecule type" value="Genomic_DNA"/>
</dbReference>
<dbReference type="Gene3D" id="3.40.120.10">
    <property type="entry name" value="Alpha-D-Glucose-1,6-Bisphosphate, subunit A, domain 3"/>
    <property type="match status" value="2"/>
</dbReference>
<proteinExistence type="inferred from homology"/>
<dbReference type="GO" id="GO:0005829">
    <property type="term" value="C:cytosol"/>
    <property type="evidence" value="ECO:0007669"/>
    <property type="project" value="TreeGrafter"/>
</dbReference>
<dbReference type="GO" id="GO:0009252">
    <property type="term" value="P:peptidoglycan biosynthetic process"/>
    <property type="evidence" value="ECO:0007669"/>
    <property type="project" value="TreeGrafter"/>
</dbReference>
<dbReference type="InterPro" id="IPR016055">
    <property type="entry name" value="A-D-PHexomutase_a/b/a-I/II/III"/>
</dbReference>
<keyword evidence="4" id="KW-0479">Metal-binding</keyword>
<keyword evidence="6" id="KW-0413">Isomerase</keyword>
<accession>A0A382YVW3</accession>
<gene>
    <name evidence="8" type="ORF">METZ01_LOCUS440115</name>
</gene>
<dbReference type="InterPro" id="IPR005844">
    <property type="entry name" value="A-D-PHexomutase_a/b/a-I"/>
</dbReference>
<keyword evidence="5" id="KW-0460">Magnesium</keyword>
<feature type="non-terminal residue" evidence="8">
    <location>
        <position position="234"/>
    </location>
</feature>
<comment type="cofactor">
    <cofactor evidence="1">
        <name>Mg(2+)</name>
        <dbReference type="ChEBI" id="CHEBI:18420"/>
    </cofactor>
</comment>
<evidence type="ECO:0000256" key="2">
    <source>
        <dbReference type="ARBA" id="ARBA00010231"/>
    </source>
</evidence>
<evidence type="ECO:0000313" key="8">
    <source>
        <dbReference type="EMBL" id="SVD87261.1"/>
    </source>
</evidence>
<evidence type="ECO:0000256" key="4">
    <source>
        <dbReference type="ARBA" id="ARBA00022723"/>
    </source>
</evidence>
<comment type="similarity">
    <text evidence="2">Belongs to the phosphohexose mutase family.</text>
</comment>
<organism evidence="8">
    <name type="scientific">marine metagenome</name>
    <dbReference type="NCBI Taxonomy" id="408172"/>
    <lineage>
        <taxon>unclassified sequences</taxon>
        <taxon>metagenomes</taxon>
        <taxon>ecological metagenomes</taxon>
    </lineage>
</organism>
<name>A0A382YVW3_9ZZZZ</name>
<dbReference type="SUPFAM" id="SSF53738">
    <property type="entry name" value="Phosphoglucomutase, first 3 domains"/>
    <property type="match status" value="2"/>
</dbReference>
<dbReference type="GO" id="GO:0004615">
    <property type="term" value="F:phosphomannomutase activity"/>
    <property type="evidence" value="ECO:0007669"/>
    <property type="project" value="TreeGrafter"/>
</dbReference>
<protein>
    <recommendedName>
        <fullName evidence="7">Alpha-D-phosphohexomutase alpha/beta/alpha domain-containing protein</fullName>
    </recommendedName>
</protein>
<dbReference type="Pfam" id="PF02878">
    <property type="entry name" value="PGM_PMM_I"/>
    <property type="match status" value="1"/>
</dbReference>
<dbReference type="InterPro" id="IPR050060">
    <property type="entry name" value="Phosphoglucosamine_mutase"/>
</dbReference>
<dbReference type="GO" id="GO:0005975">
    <property type="term" value="P:carbohydrate metabolic process"/>
    <property type="evidence" value="ECO:0007669"/>
    <property type="project" value="InterPro"/>
</dbReference>